<comment type="similarity">
    <text evidence="1">Belongs to the ATP-dependent DNA ligase family.</text>
</comment>
<dbReference type="Pfam" id="PF04675">
    <property type="entry name" value="DNA_ligase_A_N"/>
    <property type="match status" value="1"/>
</dbReference>
<evidence type="ECO:0000259" key="7">
    <source>
        <dbReference type="PROSITE" id="PS50160"/>
    </source>
</evidence>
<dbReference type="EMBL" id="OZ037951">
    <property type="protein sequence ID" value="CAL1714852.1"/>
    <property type="molecule type" value="Genomic_DNA"/>
</dbReference>
<keyword evidence="5" id="KW-0539">Nucleus</keyword>
<feature type="compositionally biased region" description="Polar residues" evidence="6">
    <location>
        <begin position="862"/>
        <end position="874"/>
    </location>
</feature>
<dbReference type="PANTHER" id="PTHR45997">
    <property type="entry name" value="DNA LIGASE 4"/>
    <property type="match status" value="1"/>
</dbReference>
<evidence type="ECO:0000256" key="3">
    <source>
        <dbReference type="ARBA" id="ARBA00022741"/>
    </source>
</evidence>
<dbReference type="InterPro" id="IPR012308">
    <property type="entry name" value="DNA_ligase_ATP-dep_N"/>
</dbReference>
<name>A0ABP1E6K0_9APHY</name>
<dbReference type="Gene3D" id="3.30.470.30">
    <property type="entry name" value="DNA ligase/mRNA capping enzyme"/>
    <property type="match status" value="1"/>
</dbReference>
<evidence type="ECO:0000256" key="2">
    <source>
        <dbReference type="ARBA" id="ARBA00022598"/>
    </source>
</evidence>
<feature type="compositionally biased region" description="Basic and acidic residues" evidence="6">
    <location>
        <begin position="770"/>
        <end position="794"/>
    </location>
</feature>
<feature type="domain" description="ATP-dependent DNA ligase family profile" evidence="7">
    <location>
        <begin position="434"/>
        <end position="580"/>
    </location>
</feature>
<dbReference type="PROSITE" id="PS50160">
    <property type="entry name" value="DNA_LIGASE_A3"/>
    <property type="match status" value="1"/>
</dbReference>
<dbReference type="SUPFAM" id="SSF56091">
    <property type="entry name" value="DNA ligase/mRNA capping enzyme, catalytic domain"/>
    <property type="match status" value="1"/>
</dbReference>
<dbReference type="Proteomes" id="UP001497453">
    <property type="component" value="Chromosome 8"/>
</dbReference>
<keyword evidence="4" id="KW-0067">ATP-binding</keyword>
<evidence type="ECO:0000313" key="9">
    <source>
        <dbReference type="Proteomes" id="UP001497453"/>
    </source>
</evidence>
<dbReference type="InterPro" id="IPR012340">
    <property type="entry name" value="NA-bd_OB-fold"/>
</dbReference>
<dbReference type="InterPro" id="IPR036599">
    <property type="entry name" value="DNA_ligase_N_sf"/>
</dbReference>
<evidence type="ECO:0000256" key="6">
    <source>
        <dbReference type="SAM" id="MobiDB-lite"/>
    </source>
</evidence>
<keyword evidence="9" id="KW-1185">Reference proteome</keyword>
<reference evidence="9" key="1">
    <citation type="submission" date="2024-04" db="EMBL/GenBank/DDBJ databases">
        <authorList>
            <person name="Shaw F."/>
            <person name="Minotto A."/>
        </authorList>
    </citation>
    <scope>NUCLEOTIDE SEQUENCE [LARGE SCALE GENOMIC DNA]</scope>
</reference>
<protein>
    <recommendedName>
        <fullName evidence="7">ATP-dependent DNA ligase family profile domain-containing protein</fullName>
    </recommendedName>
</protein>
<accession>A0ABP1E6K0</accession>
<dbReference type="Pfam" id="PF01068">
    <property type="entry name" value="DNA_ligase_A_M"/>
    <property type="match status" value="1"/>
</dbReference>
<dbReference type="PANTHER" id="PTHR45997:SF2">
    <property type="entry name" value="ATP DEPENDENT DNA LIGASE DOMAIN PROTEIN (AFU_ORTHOLOGUE AFUA_5G02430)"/>
    <property type="match status" value="1"/>
</dbReference>
<dbReference type="InterPro" id="IPR029710">
    <property type="entry name" value="LIG4"/>
</dbReference>
<evidence type="ECO:0000256" key="5">
    <source>
        <dbReference type="ARBA" id="ARBA00023242"/>
    </source>
</evidence>
<organism evidence="8 9">
    <name type="scientific">Somion occarium</name>
    <dbReference type="NCBI Taxonomy" id="3059160"/>
    <lineage>
        <taxon>Eukaryota</taxon>
        <taxon>Fungi</taxon>
        <taxon>Dikarya</taxon>
        <taxon>Basidiomycota</taxon>
        <taxon>Agaricomycotina</taxon>
        <taxon>Agaricomycetes</taxon>
        <taxon>Polyporales</taxon>
        <taxon>Cerrenaceae</taxon>
        <taxon>Somion</taxon>
    </lineage>
</organism>
<keyword evidence="3" id="KW-0547">Nucleotide-binding</keyword>
<proteinExistence type="inferred from homology"/>
<evidence type="ECO:0000256" key="1">
    <source>
        <dbReference type="ARBA" id="ARBA00007572"/>
    </source>
</evidence>
<gene>
    <name evidence="8" type="ORF">GFSPODELE1_LOCUS9954</name>
</gene>
<dbReference type="InterPro" id="IPR012310">
    <property type="entry name" value="DNA_ligase_ATP-dep_cent"/>
</dbReference>
<dbReference type="InterPro" id="IPR016059">
    <property type="entry name" value="DNA_ligase_ATP-dep_CS"/>
</dbReference>
<evidence type="ECO:0000313" key="8">
    <source>
        <dbReference type="EMBL" id="CAL1714852.1"/>
    </source>
</evidence>
<dbReference type="Gene3D" id="2.40.50.140">
    <property type="entry name" value="Nucleic acid-binding proteins"/>
    <property type="match status" value="1"/>
</dbReference>
<evidence type="ECO:0000256" key="4">
    <source>
        <dbReference type="ARBA" id="ARBA00022840"/>
    </source>
</evidence>
<feature type="region of interest" description="Disordered" evidence="6">
    <location>
        <begin position="770"/>
        <end position="819"/>
    </location>
</feature>
<sequence>MNMESNYHVPFDRFVSLLESISTIPRRLGSSSKTGGPSRAVQFLNKWVAALRDEPLPPGTITTFLRLLFPEADSGRRYGLQEATLARCLANVLSVSTAPGGRGRNLLDWKAEENFGCLGNEVRSIMESTSDLKESNLTMSEVDSLLMELASSCAYTDANIRSSVHHARPKRAIIQALYSNLCPISAGFLTQIILRDLRPLLYPLDETHYSASLLQYNSMSVTMITKEDAMRAWDPSGRMLKAYRLKASFDAAAEALDKPGIELIPQIGYPITIPKCLKGQGCAQSLKILRGSSKVWVETKYDGERAQIHVEITNEKNLESKITIFSKSKRDSTLDRIALHPIIRETLGLLPPNEDLNIAGPSTRKSYLPKFKKNIVLEAEMVAFSNVLDRIDEFWRIRSLVASTAYGVRHATPAPLDSQEEVPLSQSSMISNASDGDSRHLALVFFDVLMIDSVSLLTKTYAERRAVLESTIITRHGYSMLAERRSIPMGHGVDECSVELLERIFAKLISGHEEGAVLKADEGRYCDWSLPWVKLKKDYIPGYGDTVDLALIGATWDKDRARELGVAPTVYTTFYIGALANTEQLQKSQCDAQVLPHFEVLFTCAYLPSRAMLEELNFMIRSSDLIEYDKKDSQSNKELTYTFNMYSGLQAPKVLLRHPLLVEVYGAGFTKAPQCRYYEIRFPRISKVFRPSERSACRSGDGGGTTLQKLQVLARESAGKDRPGKQQVDWCKSIWGKSATLSPGVRSDLKRKQREDDWVEKLRAVDVKVLGRQDSTRRRPDTESKSKGRNKNAENDSAPQQGRLIAKPKPLPSLRPMDSMTNLSAEMSTPTKLRTLVEEDDVHSPDLPPSPRSTPLKERSTSSRQSSHAATLSVENVLRGDSSPPRPLAAPMYTTGVGIFQLSANVLQKENTVPDLTASINRLASTSMKIHPIIPPSSHDVLSNCGATFLVESSLAMFLKDAVIWLARPSDTLRPSWRAASHQVLPKGQQVHTIDSFLTACGWTSEQQPSVACEWASKGVIFVDDKDGKKDWIHFPFSHLAEKRQEHLHGYRTNSSDLKPVFIFSIKMLSHDVLEANMSDIGSYAICRLG</sequence>
<dbReference type="Gene3D" id="1.10.3260.10">
    <property type="entry name" value="DNA ligase, ATP-dependent, N-terminal domain"/>
    <property type="match status" value="1"/>
</dbReference>
<feature type="region of interest" description="Disordered" evidence="6">
    <location>
        <begin position="838"/>
        <end position="885"/>
    </location>
</feature>
<keyword evidence="2" id="KW-0436">Ligase</keyword>
<dbReference type="PROSITE" id="PS00697">
    <property type="entry name" value="DNA_LIGASE_A1"/>
    <property type="match status" value="1"/>
</dbReference>